<dbReference type="AlphaFoldDB" id="A0AAD4LDL3"/>
<proteinExistence type="predicted"/>
<evidence type="ECO:0000313" key="2">
    <source>
        <dbReference type="EMBL" id="KAH8984436.1"/>
    </source>
</evidence>
<feature type="chain" id="PRO_5042030397" description="Phosphatidylglycerol/phosphatidylinositol transfer protein" evidence="1">
    <location>
        <begin position="19"/>
        <end position="145"/>
    </location>
</feature>
<dbReference type="Proteomes" id="UP001201163">
    <property type="component" value="Unassembled WGS sequence"/>
</dbReference>
<protein>
    <recommendedName>
        <fullName evidence="4">Phosphatidylglycerol/phosphatidylinositol transfer protein</fullName>
    </recommendedName>
</protein>
<evidence type="ECO:0008006" key="4">
    <source>
        <dbReference type="Google" id="ProtNLM"/>
    </source>
</evidence>
<feature type="signal peptide" evidence="1">
    <location>
        <begin position="1"/>
        <end position="18"/>
    </location>
</feature>
<reference evidence="2" key="1">
    <citation type="submission" date="2022-01" db="EMBL/GenBank/DDBJ databases">
        <title>Comparative genomics reveals a dynamic genome evolution in the ectomycorrhizal milk-cap (Lactarius) mushrooms.</title>
        <authorList>
            <consortium name="DOE Joint Genome Institute"/>
            <person name="Lebreton A."/>
            <person name="Tang N."/>
            <person name="Kuo A."/>
            <person name="LaButti K."/>
            <person name="Drula E."/>
            <person name="Barry K."/>
            <person name="Clum A."/>
            <person name="Lipzen A."/>
            <person name="Mousain D."/>
            <person name="Ng V."/>
            <person name="Wang R."/>
            <person name="Wang X."/>
            <person name="Dai Y."/>
            <person name="Henrissat B."/>
            <person name="Grigoriev I.V."/>
            <person name="Guerin-Laguette A."/>
            <person name="Yu F."/>
            <person name="Martin F.M."/>
        </authorList>
    </citation>
    <scope>NUCLEOTIDE SEQUENCE</scope>
    <source>
        <strain evidence="2">QP</strain>
    </source>
</reference>
<name>A0AAD4LDL3_9AGAM</name>
<accession>A0AAD4LDL3</accession>
<evidence type="ECO:0000256" key="1">
    <source>
        <dbReference type="SAM" id="SignalP"/>
    </source>
</evidence>
<keyword evidence="1" id="KW-0732">Signal</keyword>
<gene>
    <name evidence="2" type="ORF">EDB92DRAFT_2070928</name>
</gene>
<organism evidence="2 3">
    <name type="scientific">Lactarius akahatsu</name>
    <dbReference type="NCBI Taxonomy" id="416441"/>
    <lineage>
        <taxon>Eukaryota</taxon>
        <taxon>Fungi</taxon>
        <taxon>Dikarya</taxon>
        <taxon>Basidiomycota</taxon>
        <taxon>Agaricomycotina</taxon>
        <taxon>Agaricomycetes</taxon>
        <taxon>Russulales</taxon>
        <taxon>Russulaceae</taxon>
        <taxon>Lactarius</taxon>
    </lineage>
</organism>
<keyword evidence="3" id="KW-1185">Reference proteome</keyword>
<evidence type="ECO:0000313" key="3">
    <source>
        <dbReference type="Proteomes" id="UP001201163"/>
    </source>
</evidence>
<sequence length="145" mass="15758">MKLASFFSLASLAVCAFAQTIEIGYPNHNTHIKPGKQFIVQVNRPDTLTSSQEVAIVISLLQCPKNGHCPKPSDDLGIALYAGPYNPQFPTTHTPQDVPQQNFTVKVPSSFKTNETAQLAVTHLSLVGAGPFPLFEIKNVTLKVQ</sequence>
<dbReference type="InterPro" id="IPR045469">
    <property type="entry name" value="Nis1"/>
</dbReference>
<dbReference type="Pfam" id="PF19271">
    <property type="entry name" value="Nis1"/>
    <property type="match status" value="1"/>
</dbReference>
<dbReference type="EMBL" id="JAKELL010000076">
    <property type="protein sequence ID" value="KAH8984436.1"/>
    <property type="molecule type" value="Genomic_DNA"/>
</dbReference>
<comment type="caution">
    <text evidence="2">The sequence shown here is derived from an EMBL/GenBank/DDBJ whole genome shotgun (WGS) entry which is preliminary data.</text>
</comment>